<proteinExistence type="predicted"/>
<gene>
    <name evidence="9" type="ORF">MSP1404_LOCUS5718</name>
    <name evidence="10" type="ORF">MSP1404_LOCUS5719</name>
</gene>
<feature type="region of interest" description="Disordered" evidence="6">
    <location>
        <begin position="469"/>
        <end position="543"/>
    </location>
</feature>
<feature type="region of interest" description="Disordered" evidence="6">
    <location>
        <begin position="1565"/>
        <end position="1618"/>
    </location>
</feature>
<evidence type="ECO:0000256" key="5">
    <source>
        <dbReference type="SAM" id="Coils"/>
    </source>
</evidence>
<dbReference type="GO" id="GO:0005694">
    <property type="term" value="C:chromosome"/>
    <property type="evidence" value="ECO:0007669"/>
    <property type="project" value="UniProtKB-ARBA"/>
</dbReference>
<keyword evidence="2" id="KW-0378">Hydrolase</keyword>
<keyword evidence="1" id="KW-0547">Nucleotide-binding</keyword>
<evidence type="ECO:0000313" key="10">
    <source>
        <dbReference type="EMBL" id="CAD8586882.1"/>
    </source>
</evidence>
<evidence type="ECO:0000256" key="6">
    <source>
        <dbReference type="SAM" id="MobiDB-lite"/>
    </source>
</evidence>
<accession>A0A6U2CFQ3</accession>
<name>A0A6U2CFQ3_MICPS</name>
<dbReference type="PANTHER" id="PTHR10887">
    <property type="entry name" value="DNA2/NAM7 HELICASE FAMILY"/>
    <property type="match status" value="1"/>
</dbReference>
<dbReference type="InterPro" id="IPR045055">
    <property type="entry name" value="DNA2/NAM7-like"/>
</dbReference>
<dbReference type="InterPro" id="IPR041677">
    <property type="entry name" value="DNA2/NAM7_AAA_11"/>
</dbReference>
<dbReference type="GO" id="GO:0016787">
    <property type="term" value="F:hydrolase activity"/>
    <property type="evidence" value="ECO:0007669"/>
    <property type="project" value="UniProtKB-KW"/>
</dbReference>
<dbReference type="EMBL" id="HBEV01007439">
    <property type="protein sequence ID" value="CAD8586880.1"/>
    <property type="molecule type" value="Transcribed_RNA"/>
</dbReference>
<reference evidence="9" key="1">
    <citation type="submission" date="2021-01" db="EMBL/GenBank/DDBJ databases">
        <authorList>
            <person name="Corre E."/>
            <person name="Pelletier E."/>
            <person name="Niang G."/>
            <person name="Scheremetjew M."/>
            <person name="Finn R."/>
            <person name="Kale V."/>
            <person name="Holt S."/>
            <person name="Cochrane G."/>
            <person name="Meng A."/>
            <person name="Brown T."/>
            <person name="Cohen L."/>
        </authorList>
    </citation>
    <scope>NUCLEOTIDE SEQUENCE</scope>
    <source>
        <strain evidence="9">CCMP494</strain>
    </source>
</reference>
<evidence type="ECO:0000256" key="4">
    <source>
        <dbReference type="ARBA" id="ARBA00022840"/>
    </source>
</evidence>
<dbReference type="Pfam" id="PF13086">
    <property type="entry name" value="AAA_11"/>
    <property type="match status" value="2"/>
</dbReference>
<feature type="region of interest" description="Disordered" evidence="6">
    <location>
        <begin position="1677"/>
        <end position="1711"/>
    </location>
</feature>
<dbReference type="InterPro" id="IPR041679">
    <property type="entry name" value="DNA2/NAM7-like_C"/>
</dbReference>
<feature type="coiled-coil region" evidence="5">
    <location>
        <begin position="1093"/>
        <end position="1140"/>
    </location>
</feature>
<dbReference type="Pfam" id="PF13087">
    <property type="entry name" value="AAA_12"/>
    <property type="match status" value="1"/>
</dbReference>
<dbReference type="EMBL" id="HBEV01007440">
    <property type="protein sequence ID" value="CAD8586882.1"/>
    <property type="molecule type" value="Transcribed_RNA"/>
</dbReference>
<dbReference type="InterPro" id="IPR027417">
    <property type="entry name" value="P-loop_NTPase"/>
</dbReference>
<feature type="region of interest" description="Disordered" evidence="6">
    <location>
        <begin position="381"/>
        <end position="456"/>
    </location>
</feature>
<feature type="domain" description="DNA2/NAM7 helicase helicase" evidence="7">
    <location>
        <begin position="1198"/>
        <end position="1259"/>
    </location>
</feature>
<dbReference type="FunFam" id="3.40.50.300:FF:000326">
    <property type="entry name" value="P-loop containing nucleoside triphosphate hydrolase"/>
    <property type="match status" value="1"/>
</dbReference>
<feature type="domain" description="DNA2/NAM7 helicase-like C-terminal" evidence="8">
    <location>
        <begin position="1267"/>
        <end position="1484"/>
    </location>
</feature>
<dbReference type="InterPro" id="IPR047187">
    <property type="entry name" value="SF1_C_Upf1"/>
</dbReference>
<dbReference type="PANTHER" id="PTHR10887:SF495">
    <property type="entry name" value="HELICASE SENATAXIN ISOFORM X1-RELATED"/>
    <property type="match status" value="1"/>
</dbReference>
<feature type="compositionally biased region" description="Polar residues" evidence="6">
    <location>
        <begin position="533"/>
        <end position="543"/>
    </location>
</feature>
<evidence type="ECO:0000259" key="8">
    <source>
        <dbReference type="Pfam" id="PF13087"/>
    </source>
</evidence>
<evidence type="ECO:0000313" key="9">
    <source>
        <dbReference type="EMBL" id="CAD8586880.1"/>
    </source>
</evidence>
<evidence type="ECO:0000256" key="3">
    <source>
        <dbReference type="ARBA" id="ARBA00022806"/>
    </source>
</evidence>
<dbReference type="CDD" id="cd18808">
    <property type="entry name" value="SF1_C_Upf1"/>
    <property type="match status" value="1"/>
</dbReference>
<evidence type="ECO:0000256" key="2">
    <source>
        <dbReference type="ARBA" id="ARBA00022801"/>
    </source>
</evidence>
<dbReference type="SUPFAM" id="SSF52540">
    <property type="entry name" value="P-loop containing nucleoside triphosphate hydrolases"/>
    <property type="match status" value="1"/>
</dbReference>
<sequence>MVINGLLAAAADLALSPKSRGTTPAEGDFTKFSNVDITNSASVGARMSSELLQTCSLLSSSPDPLAAAALPFDAIRAAVAMLMGQSAELRSAGRILLSCQALGVSRKSEVVGSEVWTNVCAVPDATLAALKGAADAVAAAMELSDASLRVNAASWCVFHCKSLIPCAMEASMRGAIDDLWRKCVIARAALARDVWDLCVGVISGSRHLAGESFSQGDLVRVFQCLPDVFNLWYKGASEAKDKPLDPNADEVYEDDVFESLARGAHDEFSALSWLQDCVRWGSTELTPAVANHWMKALESSLEAATGPLKIAKIDRLPFTAKEAAKEVFNTLRGKQAERLAKWFPEEAPGNLGVGMLDALPARRDQTDQSARPSIRERLQALSTPLGRTLEKGGGRAPAPGSKDALDAWNAERGGFADYPRDEEDDYGSEEDKEEDDNGVIDLLSPGSTRGASGLGTALGGGSNWQATYSFGPLWGQPKQPPALPSDGKSPYERAMEKAQRNKSSRRTTAPMTDGDILANIRAGGPTHKRAPTKSASRGGVSTQDARMAANAQQNLAELHRERTALAQKREAERSAAKAARLARLADRRGDASVIDLVTDEGGDRRAKALAALENAERIRKTATITPVVKASSRSAAIRRPLLGSNNFVPPWTPPKLEDLIGAALRWSMGHIKSARIDQERTGSFARLQTFTSTRQYIEHFAPLMLAELRAQLASALDESGGNPPGVPLPATVDQLVGNERSYHSLRINLGRTAVGDAFLENDLVLIEKQRPASQSTTHFPTPHCLAWVEAVESGARAGKSQASDGGSGVCLRVKVCLVENPDETVQWLTGNGGGSLNRDKEVQRRCHMLRALSRHGGSLKLSRLSSLTTVLREMQALVHVQKIPVFKALLQPSGTAWSSSKNLDIAPDRIGISTNAWSTIAASLNGPQVEAVHTAAAASACKYSRRTLVESSTAATRQLVLIQGPPGTGKTHTIASLVQAALHGNQAVLNGKSASRMRRVLVCAQSNSAVDELVVRLADRIDAARYGDRRLSGVADDTDADDRRSLVRLGREDAVRTDALPYLVTRAVDSNIRPNDTAVGEREKEVSIVQSRLERLSKDIKHATSLAEGQENDSEQSIHLQMLQAQRRRLLGELAIMRQKQRKQRDGAKSAAGSAWTRVVGGAEIVCATLSGAGLLAADRTGARAGGRGKGGVKHVTTSEEAESAMVGCAVPLFDLIIVDEAAQATEAATLVPLRWLRPGGAAVFVGDPQQLAATVLSRGSAKRSIEQSMFERLQSAGAHTHLLSVQYRMHSEIRQFPSNAFYGGRLVDGNGVPNGPLGDLGAYVAFDVAEGYEQRGRFSGQSLSNAAEASLAAVLYMKMLSRSDVSRRVTVGVVTPYKDQIAELRRKFEPIIKGRPEARVTPVEFATVDGVQGREFDVVIFSCVRAIQGVDAAPVDLTDEFEYMDNAEAAAHSRRMIGFLSDRRRLNVALTRPKRALFVLGNAATLRRADEIWSLFWADAEKRGVAVRALQPYGLHSFDRWERIEYVPADIIKVEEKQQVRSPEVKVENDVKGSDSVVDLTLDEETDAGKLATEPPGRPTIGTHLSSKPVKRRPNQSDTPSWLHEPVKPKKAKIQSTGAERIRPVQALQMVPKSRSTGKTTTYRAGDATARPSAAAIGAGPTSAKIEAMRKRADAAAMQSSHERRVSVVNKKPPPGGLLNSILKGMKKET</sequence>
<dbReference type="GO" id="GO:0005524">
    <property type="term" value="F:ATP binding"/>
    <property type="evidence" value="ECO:0007669"/>
    <property type="project" value="UniProtKB-KW"/>
</dbReference>
<dbReference type="Gene3D" id="3.40.50.300">
    <property type="entry name" value="P-loop containing nucleotide triphosphate hydrolases"/>
    <property type="match status" value="2"/>
</dbReference>
<dbReference type="GO" id="GO:0004386">
    <property type="term" value="F:helicase activity"/>
    <property type="evidence" value="ECO:0007669"/>
    <property type="project" value="UniProtKB-KW"/>
</dbReference>
<feature type="compositionally biased region" description="Acidic residues" evidence="6">
    <location>
        <begin position="420"/>
        <end position="438"/>
    </location>
</feature>
<keyword evidence="4" id="KW-0067">ATP-binding</keyword>
<keyword evidence="3" id="KW-0347">Helicase</keyword>
<protein>
    <recommendedName>
        <fullName evidence="11">AAA+ ATPase domain-containing protein</fullName>
    </recommendedName>
</protein>
<organism evidence="9">
    <name type="scientific">Micromonas pusilla</name>
    <name type="common">Picoplanktonic green alga</name>
    <name type="synonym">Chromulina pusilla</name>
    <dbReference type="NCBI Taxonomy" id="38833"/>
    <lineage>
        <taxon>Eukaryota</taxon>
        <taxon>Viridiplantae</taxon>
        <taxon>Chlorophyta</taxon>
        <taxon>Mamiellophyceae</taxon>
        <taxon>Mamiellales</taxon>
        <taxon>Mamiellaceae</taxon>
        <taxon>Micromonas</taxon>
    </lineage>
</organism>
<evidence type="ECO:0000259" key="7">
    <source>
        <dbReference type="Pfam" id="PF13086"/>
    </source>
</evidence>
<feature type="domain" description="DNA2/NAM7 helicase helicase" evidence="7">
    <location>
        <begin position="952"/>
        <end position="1174"/>
    </location>
</feature>
<feature type="compositionally biased region" description="Basic and acidic residues" evidence="6">
    <location>
        <begin position="489"/>
        <end position="499"/>
    </location>
</feature>
<keyword evidence="5" id="KW-0175">Coiled coil</keyword>
<evidence type="ECO:0008006" key="11">
    <source>
        <dbReference type="Google" id="ProtNLM"/>
    </source>
</evidence>
<evidence type="ECO:0000256" key="1">
    <source>
        <dbReference type="ARBA" id="ARBA00022741"/>
    </source>
</evidence>